<dbReference type="Proteomes" id="UP000796761">
    <property type="component" value="Unassembled WGS sequence"/>
</dbReference>
<evidence type="ECO:0008006" key="3">
    <source>
        <dbReference type="Google" id="ProtNLM"/>
    </source>
</evidence>
<dbReference type="GO" id="GO:0031012">
    <property type="term" value="C:extracellular matrix"/>
    <property type="evidence" value="ECO:0007669"/>
    <property type="project" value="TreeGrafter"/>
</dbReference>
<reference evidence="1" key="1">
    <citation type="submission" date="2019-04" db="EMBL/GenBank/DDBJ databases">
        <title>Genome assembly of Zosterops borbonicus 15179.</title>
        <authorList>
            <person name="Leroy T."/>
            <person name="Anselmetti Y."/>
            <person name="Tilak M.-K."/>
            <person name="Nabholz B."/>
        </authorList>
    </citation>
    <scope>NUCLEOTIDE SEQUENCE</scope>
    <source>
        <strain evidence="1">HGM_15179</strain>
        <tissue evidence="1">Muscle</tissue>
    </source>
</reference>
<dbReference type="PANTHER" id="PTHR33395">
    <property type="entry name" value="TRANSCRIPTASE, PUTATIVE-RELATED-RELATED"/>
    <property type="match status" value="1"/>
</dbReference>
<proteinExistence type="predicted"/>
<keyword evidence="2" id="KW-1185">Reference proteome</keyword>
<dbReference type="EMBL" id="SWJQ01000391">
    <property type="protein sequence ID" value="TRZ15011.1"/>
    <property type="molecule type" value="Genomic_DNA"/>
</dbReference>
<name>A0A8K1GBJ8_9PASS</name>
<dbReference type="GO" id="GO:0007508">
    <property type="term" value="P:larval heart development"/>
    <property type="evidence" value="ECO:0007669"/>
    <property type="project" value="TreeGrafter"/>
</dbReference>
<dbReference type="GO" id="GO:0061343">
    <property type="term" value="P:cell adhesion involved in heart morphogenesis"/>
    <property type="evidence" value="ECO:0007669"/>
    <property type="project" value="TreeGrafter"/>
</dbReference>
<dbReference type="OrthoDB" id="10067229at2759"/>
<dbReference type="AlphaFoldDB" id="A0A8K1GBJ8"/>
<dbReference type="PANTHER" id="PTHR33395:SF22">
    <property type="entry name" value="REVERSE TRANSCRIPTASE DOMAIN-CONTAINING PROTEIN"/>
    <property type="match status" value="1"/>
</dbReference>
<gene>
    <name evidence="1" type="ORF">HGM15179_012109</name>
</gene>
<organism evidence="1 2">
    <name type="scientific">Zosterops borbonicus</name>
    <dbReference type="NCBI Taxonomy" id="364589"/>
    <lineage>
        <taxon>Eukaryota</taxon>
        <taxon>Metazoa</taxon>
        <taxon>Chordata</taxon>
        <taxon>Craniata</taxon>
        <taxon>Vertebrata</taxon>
        <taxon>Euteleostomi</taxon>
        <taxon>Archelosauria</taxon>
        <taxon>Archosauria</taxon>
        <taxon>Dinosauria</taxon>
        <taxon>Saurischia</taxon>
        <taxon>Theropoda</taxon>
        <taxon>Coelurosauria</taxon>
        <taxon>Aves</taxon>
        <taxon>Neognathae</taxon>
        <taxon>Neoaves</taxon>
        <taxon>Telluraves</taxon>
        <taxon>Australaves</taxon>
        <taxon>Passeriformes</taxon>
        <taxon>Sylvioidea</taxon>
        <taxon>Zosteropidae</taxon>
        <taxon>Zosterops</taxon>
    </lineage>
</organism>
<accession>A0A8K1GBJ8</accession>
<protein>
    <recommendedName>
        <fullName evidence="3">Rna-directed dna polymerase from mobile element jockey-like</fullName>
    </recommendedName>
</protein>
<sequence>MVTCHFDNHDSIGLDEIHPRVVTQLSGRLTKPLSIVYHQSWLTGKVPDEWRLDNVIPTNKKFGKEEPGNYRPVSLVLVPGKIMDHLKCVTYQFCYHFNYEY</sequence>
<evidence type="ECO:0000313" key="2">
    <source>
        <dbReference type="Proteomes" id="UP000796761"/>
    </source>
</evidence>
<comment type="caution">
    <text evidence="1">The sequence shown here is derived from an EMBL/GenBank/DDBJ whole genome shotgun (WGS) entry which is preliminary data.</text>
</comment>
<evidence type="ECO:0000313" key="1">
    <source>
        <dbReference type="EMBL" id="TRZ15011.1"/>
    </source>
</evidence>